<name>A0AAN9EF91_CROPI</name>
<dbReference type="Proteomes" id="UP001372338">
    <property type="component" value="Unassembled WGS sequence"/>
</dbReference>
<dbReference type="GO" id="GO:0046167">
    <property type="term" value="P:glycerol-3-phosphate biosynthetic process"/>
    <property type="evidence" value="ECO:0007669"/>
    <property type="project" value="TreeGrafter"/>
</dbReference>
<dbReference type="PANTHER" id="PTHR10196">
    <property type="entry name" value="SUGAR KINASE"/>
    <property type="match status" value="1"/>
</dbReference>
<evidence type="ECO:0000256" key="1">
    <source>
        <dbReference type="ARBA" id="ARBA00022679"/>
    </source>
</evidence>
<dbReference type="GO" id="GO:0006071">
    <property type="term" value="P:glycerol metabolic process"/>
    <property type="evidence" value="ECO:0007669"/>
    <property type="project" value="TreeGrafter"/>
</dbReference>
<protein>
    <submittedName>
        <fullName evidence="3">Uncharacterized protein</fullName>
    </submittedName>
</protein>
<evidence type="ECO:0000256" key="2">
    <source>
        <dbReference type="ARBA" id="ARBA00022777"/>
    </source>
</evidence>
<organism evidence="3 4">
    <name type="scientific">Crotalaria pallida</name>
    <name type="common">Smooth rattlebox</name>
    <name type="synonym">Crotalaria striata</name>
    <dbReference type="NCBI Taxonomy" id="3830"/>
    <lineage>
        <taxon>Eukaryota</taxon>
        <taxon>Viridiplantae</taxon>
        <taxon>Streptophyta</taxon>
        <taxon>Embryophyta</taxon>
        <taxon>Tracheophyta</taxon>
        <taxon>Spermatophyta</taxon>
        <taxon>Magnoliopsida</taxon>
        <taxon>eudicotyledons</taxon>
        <taxon>Gunneridae</taxon>
        <taxon>Pentapetalae</taxon>
        <taxon>rosids</taxon>
        <taxon>fabids</taxon>
        <taxon>Fabales</taxon>
        <taxon>Fabaceae</taxon>
        <taxon>Papilionoideae</taxon>
        <taxon>50 kb inversion clade</taxon>
        <taxon>genistoids sensu lato</taxon>
        <taxon>core genistoids</taxon>
        <taxon>Crotalarieae</taxon>
        <taxon>Crotalaria</taxon>
    </lineage>
</organism>
<proteinExistence type="predicted"/>
<dbReference type="GO" id="GO:0006641">
    <property type="term" value="P:triglyceride metabolic process"/>
    <property type="evidence" value="ECO:0007669"/>
    <property type="project" value="TreeGrafter"/>
</dbReference>
<dbReference type="GO" id="GO:0005739">
    <property type="term" value="C:mitochondrion"/>
    <property type="evidence" value="ECO:0007669"/>
    <property type="project" value="TreeGrafter"/>
</dbReference>
<evidence type="ECO:0000313" key="3">
    <source>
        <dbReference type="EMBL" id="KAK7256397.1"/>
    </source>
</evidence>
<keyword evidence="4" id="KW-1185">Reference proteome</keyword>
<dbReference type="GO" id="GO:0004370">
    <property type="term" value="F:glycerol kinase activity"/>
    <property type="evidence" value="ECO:0007669"/>
    <property type="project" value="TreeGrafter"/>
</dbReference>
<dbReference type="AlphaFoldDB" id="A0AAN9EF91"/>
<comment type="caution">
    <text evidence="3">The sequence shown here is derived from an EMBL/GenBank/DDBJ whole genome shotgun (WGS) entry which is preliminary data.</text>
</comment>
<gene>
    <name evidence="3" type="ORF">RIF29_29841</name>
</gene>
<reference evidence="3 4" key="1">
    <citation type="submission" date="2024-01" db="EMBL/GenBank/DDBJ databases">
        <title>The genomes of 5 underutilized Papilionoideae crops provide insights into root nodulation and disease resistanc.</title>
        <authorList>
            <person name="Yuan L."/>
        </authorList>
    </citation>
    <scope>NUCLEOTIDE SEQUENCE [LARGE SCALE GENOMIC DNA]</scope>
    <source>
        <strain evidence="3">ZHUSHIDOU_FW_LH</strain>
        <tissue evidence="3">Leaf</tissue>
    </source>
</reference>
<keyword evidence="1" id="KW-0808">Transferase</keyword>
<sequence>MFRTIDTWLIWQLTDDVNGGLHVTDISNESRQACIKGEAKSTYETSAFILLNPDGEVVKSTHGLLTTVSFKLGKDTKTSYALEGSIPIVGAAL</sequence>
<dbReference type="EMBL" id="JAYWIO010000006">
    <property type="protein sequence ID" value="KAK7256397.1"/>
    <property type="molecule type" value="Genomic_DNA"/>
</dbReference>
<evidence type="ECO:0000313" key="4">
    <source>
        <dbReference type="Proteomes" id="UP001372338"/>
    </source>
</evidence>
<keyword evidence="2" id="KW-0418">Kinase</keyword>
<dbReference type="PANTHER" id="PTHR10196:SF69">
    <property type="entry name" value="GLYCEROL KINASE"/>
    <property type="match status" value="1"/>
</dbReference>
<dbReference type="Gene3D" id="3.30.420.40">
    <property type="match status" value="1"/>
</dbReference>
<accession>A0AAN9EF91</accession>